<dbReference type="EMBL" id="ML976657">
    <property type="protein sequence ID" value="KAF1979663.1"/>
    <property type="molecule type" value="Genomic_DNA"/>
</dbReference>
<sequence length="131" mass="14604">MFLNSRARNTPEMFAHTDFRSAPSYMSAASPLALQENHYTMVMLSEPHTTYGQVLVWENEADASAQIRNGLAVDVGHGYLIFDIQLTITEFLLSFCFHILPEFFTGDGLRGFHLKTPLVVLPEPPPICGCA</sequence>
<keyword evidence="2" id="KW-1185">Reference proteome</keyword>
<protein>
    <submittedName>
        <fullName evidence="1">Uncharacterized protein</fullName>
    </submittedName>
</protein>
<proteinExistence type="predicted"/>
<dbReference type="OrthoDB" id="2922289at2759"/>
<accession>A0A6A5VPS8</accession>
<organism evidence="1 2">
    <name type="scientific">Bimuria novae-zelandiae CBS 107.79</name>
    <dbReference type="NCBI Taxonomy" id="1447943"/>
    <lineage>
        <taxon>Eukaryota</taxon>
        <taxon>Fungi</taxon>
        <taxon>Dikarya</taxon>
        <taxon>Ascomycota</taxon>
        <taxon>Pezizomycotina</taxon>
        <taxon>Dothideomycetes</taxon>
        <taxon>Pleosporomycetidae</taxon>
        <taxon>Pleosporales</taxon>
        <taxon>Massarineae</taxon>
        <taxon>Didymosphaeriaceae</taxon>
        <taxon>Bimuria</taxon>
    </lineage>
</organism>
<dbReference type="Proteomes" id="UP000800036">
    <property type="component" value="Unassembled WGS sequence"/>
</dbReference>
<dbReference type="AlphaFoldDB" id="A0A6A5VPS8"/>
<gene>
    <name evidence="1" type="ORF">BU23DRAFT_548871</name>
</gene>
<reference evidence="1" key="1">
    <citation type="journal article" date="2020" name="Stud. Mycol.">
        <title>101 Dothideomycetes genomes: a test case for predicting lifestyles and emergence of pathogens.</title>
        <authorList>
            <person name="Haridas S."/>
            <person name="Albert R."/>
            <person name="Binder M."/>
            <person name="Bloem J."/>
            <person name="Labutti K."/>
            <person name="Salamov A."/>
            <person name="Andreopoulos B."/>
            <person name="Baker S."/>
            <person name="Barry K."/>
            <person name="Bills G."/>
            <person name="Bluhm B."/>
            <person name="Cannon C."/>
            <person name="Castanera R."/>
            <person name="Culley D."/>
            <person name="Daum C."/>
            <person name="Ezra D."/>
            <person name="Gonzalez J."/>
            <person name="Henrissat B."/>
            <person name="Kuo A."/>
            <person name="Liang C."/>
            <person name="Lipzen A."/>
            <person name="Lutzoni F."/>
            <person name="Magnuson J."/>
            <person name="Mondo S."/>
            <person name="Nolan M."/>
            <person name="Ohm R."/>
            <person name="Pangilinan J."/>
            <person name="Park H.-J."/>
            <person name="Ramirez L."/>
            <person name="Alfaro M."/>
            <person name="Sun H."/>
            <person name="Tritt A."/>
            <person name="Yoshinaga Y."/>
            <person name="Zwiers L.-H."/>
            <person name="Turgeon B."/>
            <person name="Goodwin S."/>
            <person name="Spatafora J."/>
            <person name="Crous P."/>
            <person name="Grigoriev I."/>
        </authorList>
    </citation>
    <scope>NUCLEOTIDE SEQUENCE</scope>
    <source>
        <strain evidence="1">CBS 107.79</strain>
    </source>
</reference>
<evidence type="ECO:0000313" key="1">
    <source>
        <dbReference type="EMBL" id="KAF1979663.1"/>
    </source>
</evidence>
<evidence type="ECO:0000313" key="2">
    <source>
        <dbReference type="Proteomes" id="UP000800036"/>
    </source>
</evidence>
<name>A0A6A5VPS8_9PLEO</name>